<accession>A0A644WSQ0</accession>
<sequence length="259" mass="29253">MIFISTDAEKFFIFEKKPPMKANLLLVVAFLIAVPSFVQAQLPAYPAKSREAVVKFMDDLRVQQESLSNQISEFSKENDKVGENIDPSKITASYGMTQDVNALMERQQRVMDNQARNKELTKKALEFDASYQAILDSLNMDMEAFTPVYTDYVNHCIGIENNSCSGYENKKNQMGDDILTKYFFGNSAKFPGWLSAFIATIPTQSKEVMIELMSIQEESLGVTFPHKADLATLMEQKAIIDAILKVYGEIDMKLFPGFN</sequence>
<dbReference type="AlphaFoldDB" id="A0A644WSQ0"/>
<dbReference type="EMBL" id="VSSQ01001282">
    <property type="protein sequence ID" value="MPM06945.1"/>
    <property type="molecule type" value="Genomic_DNA"/>
</dbReference>
<protein>
    <submittedName>
        <fullName evidence="1">Uncharacterized protein</fullName>
    </submittedName>
</protein>
<name>A0A644WSQ0_9ZZZZ</name>
<evidence type="ECO:0000313" key="1">
    <source>
        <dbReference type="EMBL" id="MPM06945.1"/>
    </source>
</evidence>
<proteinExistence type="predicted"/>
<gene>
    <name evidence="1" type="ORF">SDC9_53249</name>
</gene>
<comment type="caution">
    <text evidence="1">The sequence shown here is derived from an EMBL/GenBank/DDBJ whole genome shotgun (WGS) entry which is preliminary data.</text>
</comment>
<reference evidence="1" key="1">
    <citation type="submission" date="2019-08" db="EMBL/GenBank/DDBJ databases">
        <authorList>
            <person name="Kucharzyk K."/>
            <person name="Murdoch R.W."/>
            <person name="Higgins S."/>
            <person name="Loffler F."/>
        </authorList>
    </citation>
    <scope>NUCLEOTIDE SEQUENCE</scope>
</reference>
<organism evidence="1">
    <name type="scientific">bioreactor metagenome</name>
    <dbReference type="NCBI Taxonomy" id="1076179"/>
    <lineage>
        <taxon>unclassified sequences</taxon>
        <taxon>metagenomes</taxon>
        <taxon>ecological metagenomes</taxon>
    </lineage>
</organism>